<gene>
    <name evidence="1" type="ORF">SB6422_05773</name>
</gene>
<accession>A0A564JVL0</accession>
<dbReference type="EMBL" id="CABGGW010000022">
    <property type="protein sequence ID" value="VUS61254.1"/>
    <property type="molecule type" value="Genomic_DNA"/>
</dbReference>
<organism evidence="1 2">
    <name type="scientific">Klebsiella huaxiensis</name>
    <dbReference type="NCBI Taxonomy" id="2153354"/>
    <lineage>
        <taxon>Bacteria</taxon>
        <taxon>Pseudomonadati</taxon>
        <taxon>Pseudomonadota</taxon>
        <taxon>Gammaproteobacteria</taxon>
        <taxon>Enterobacterales</taxon>
        <taxon>Enterobacteriaceae</taxon>
        <taxon>Klebsiella/Raoultella group</taxon>
        <taxon>Klebsiella</taxon>
    </lineage>
</organism>
<reference evidence="1 2" key="1">
    <citation type="submission" date="2019-07" db="EMBL/GenBank/DDBJ databases">
        <authorList>
            <person name="Brisse S."/>
            <person name="Rodrigues C."/>
            <person name="Thorpe H."/>
        </authorList>
    </citation>
    <scope>NUCLEOTIDE SEQUENCE [LARGE SCALE GENOMIC DNA]</scope>
    <source>
        <strain evidence="1">SB6422</strain>
    </source>
</reference>
<sequence length="47" mass="5381">MRTTGILMAEITLRPYMKPLLILSVLLRWGWLTKKCIRIGPVIGKQA</sequence>
<proteinExistence type="predicted"/>
<evidence type="ECO:0000313" key="2">
    <source>
        <dbReference type="Proteomes" id="UP000317374"/>
    </source>
</evidence>
<evidence type="ECO:0000313" key="1">
    <source>
        <dbReference type="EMBL" id="VUS61254.1"/>
    </source>
</evidence>
<dbReference type="Proteomes" id="UP000317374">
    <property type="component" value="Unassembled WGS sequence"/>
</dbReference>
<protein>
    <submittedName>
        <fullName evidence="1">Uncharacterized protein</fullName>
    </submittedName>
</protein>
<dbReference type="AlphaFoldDB" id="A0A564JVL0"/>
<name>A0A564JVL0_9ENTR</name>